<dbReference type="Proteomes" id="UP001017257">
    <property type="component" value="Chromosome"/>
</dbReference>
<gene>
    <name evidence="1" type="ORF">HPT29_019480</name>
</gene>
<evidence type="ECO:0000313" key="1">
    <source>
        <dbReference type="EMBL" id="UVF18649.1"/>
    </source>
</evidence>
<name>A0ABY5RQR3_9HYPH</name>
<evidence type="ECO:0000313" key="2">
    <source>
        <dbReference type="Proteomes" id="UP001017257"/>
    </source>
</evidence>
<organism evidence="1 2">
    <name type="scientific">Microvirga terrae</name>
    <dbReference type="NCBI Taxonomy" id="2740529"/>
    <lineage>
        <taxon>Bacteria</taxon>
        <taxon>Pseudomonadati</taxon>
        <taxon>Pseudomonadota</taxon>
        <taxon>Alphaproteobacteria</taxon>
        <taxon>Hyphomicrobiales</taxon>
        <taxon>Methylobacteriaceae</taxon>
        <taxon>Microvirga</taxon>
    </lineage>
</organism>
<accession>A0ABY5RQR3</accession>
<protein>
    <submittedName>
        <fullName evidence="1">Uncharacterized protein</fullName>
    </submittedName>
</protein>
<dbReference type="EMBL" id="CP102845">
    <property type="protein sequence ID" value="UVF18649.1"/>
    <property type="molecule type" value="Genomic_DNA"/>
</dbReference>
<keyword evidence="2" id="KW-1185">Reference proteome</keyword>
<proteinExistence type="predicted"/>
<dbReference type="RefSeq" id="WP_173946221.1">
    <property type="nucleotide sequence ID" value="NZ_CP102845.1"/>
</dbReference>
<reference evidence="1" key="1">
    <citation type="submission" date="2022-08" db="EMBL/GenBank/DDBJ databases">
        <title>Microvirga terrae sp. nov., isolated from soil.</title>
        <authorList>
            <person name="Kim K.H."/>
            <person name="Seo Y.L."/>
            <person name="Kim J.M."/>
            <person name="Lee J.K."/>
            <person name="Han D.M."/>
            <person name="Jeon C.O."/>
        </authorList>
    </citation>
    <scope>NUCLEOTIDE SEQUENCE</scope>
    <source>
        <strain evidence="1">R24</strain>
    </source>
</reference>
<sequence>MTPSHVMAGLVPAISIRKSAAPHTIGITGTNPVLPVSGTADRNEIDMGRIWLVVQHRAVCGIEDQAD</sequence>